<evidence type="ECO:0000313" key="1">
    <source>
        <dbReference type="EMBL" id="AVP98912.1"/>
    </source>
</evidence>
<keyword evidence="2" id="KW-1185">Reference proteome</keyword>
<dbReference type="Proteomes" id="UP000241074">
    <property type="component" value="Chromosome"/>
</dbReference>
<reference evidence="1 2" key="1">
    <citation type="submission" date="2018-03" db="EMBL/GenBank/DDBJ databases">
        <title>Ahniella affigens gen. nov., sp. nov., a gammaproteobacterium isolated from sandy soil near a stream.</title>
        <authorList>
            <person name="Ko Y."/>
            <person name="Kim J.-H."/>
        </authorList>
    </citation>
    <scope>NUCLEOTIDE SEQUENCE [LARGE SCALE GENOMIC DNA]</scope>
    <source>
        <strain evidence="1 2">D13</strain>
    </source>
</reference>
<dbReference type="RefSeq" id="WP_106892830.1">
    <property type="nucleotide sequence ID" value="NZ_CP027860.1"/>
</dbReference>
<organism evidence="1 2">
    <name type="scientific">Ahniella affigens</name>
    <dbReference type="NCBI Taxonomy" id="2021234"/>
    <lineage>
        <taxon>Bacteria</taxon>
        <taxon>Pseudomonadati</taxon>
        <taxon>Pseudomonadota</taxon>
        <taxon>Gammaproteobacteria</taxon>
        <taxon>Lysobacterales</taxon>
        <taxon>Rhodanobacteraceae</taxon>
        <taxon>Ahniella</taxon>
    </lineage>
</organism>
<dbReference type="OrthoDB" id="9790784at2"/>
<dbReference type="AlphaFoldDB" id="A0A2P1PVR1"/>
<proteinExistence type="predicted"/>
<dbReference type="KEGG" id="xba:C7S18_17765"/>
<reference evidence="1 2" key="2">
    <citation type="submission" date="2018-03" db="EMBL/GenBank/DDBJ databases">
        <authorList>
            <person name="Keele B.F."/>
        </authorList>
    </citation>
    <scope>NUCLEOTIDE SEQUENCE [LARGE SCALE GENOMIC DNA]</scope>
    <source>
        <strain evidence="1 2">D13</strain>
    </source>
</reference>
<accession>A0A2P1PVR1</accession>
<sequence>MSLIGFTSGDYAPKRIGFKLTTHVPAGQSAISLIEIDFNGDGNFEITTTDAGAPLAFDFTSPSVSLARARVTFDDGNSGTSPVVSESTFRVQMSALAYARESLCNLYYTMKHRLQAQDISGALNTVLTQDRADWQSAWQGLGVNLSTAANGLGEVVSGRISSSSADFVVATPDTEHPGDYAGFPLQFKRESTGVWRISEM</sequence>
<evidence type="ECO:0000313" key="2">
    <source>
        <dbReference type="Proteomes" id="UP000241074"/>
    </source>
</evidence>
<gene>
    <name evidence="1" type="ORF">C7S18_17765</name>
</gene>
<dbReference type="EMBL" id="CP027860">
    <property type="protein sequence ID" value="AVP98912.1"/>
    <property type="molecule type" value="Genomic_DNA"/>
</dbReference>
<name>A0A2P1PVR1_9GAMM</name>
<protein>
    <submittedName>
        <fullName evidence="1">Uncharacterized protein</fullName>
    </submittedName>
</protein>